<feature type="region of interest" description="Disordered" evidence="1">
    <location>
        <begin position="24"/>
        <end position="66"/>
    </location>
</feature>
<reference evidence="2" key="1">
    <citation type="submission" date="2020-10" db="EMBL/GenBank/DDBJ databases">
        <title>Chromosome-scale genome assembly of the Allis shad, Alosa alosa.</title>
        <authorList>
            <person name="Margot Z."/>
            <person name="Christophe K."/>
            <person name="Cabau C."/>
            <person name="Louis A."/>
            <person name="Berthelot C."/>
            <person name="Parey E."/>
            <person name="Roest Crollius H."/>
            <person name="Montfort J."/>
            <person name="Robinson-Rechavi M."/>
            <person name="Bucao C."/>
            <person name="Bouchez O."/>
            <person name="Gislard M."/>
            <person name="Lluch J."/>
            <person name="Milhes M."/>
            <person name="Lampietro C."/>
            <person name="Lopez Roques C."/>
            <person name="Donnadieu C."/>
            <person name="Braasch I."/>
            <person name="Desvignes T."/>
            <person name="Postlethwait J."/>
            <person name="Bobe J."/>
            <person name="Guiguen Y."/>
        </authorList>
    </citation>
    <scope>NUCLEOTIDE SEQUENCE</scope>
    <source>
        <strain evidence="2">M-15738</strain>
        <tissue evidence="2">Blood</tissue>
    </source>
</reference>
<name>A0AAV6H658_9TELE</name>
<gene>
    <name evidence="2" type="ORF">AALO_G00073420</name>
</gene>
<dbReference type="AlphaFoldDB" id="A0AAV6H658"/>
<proteinExistence type="predicted"/>
<evidence type="ECO:0000313" key="2">
    <source>
        <dbReference type="EMBL" id="KAG5281540.1"/>
    </source>
</evidence>
<accession>A0AAV6H658</accession>
<sequence length="66" mass="7542">MRQHVEATVPLLFIPDFLDCEISEAQSQAPPEDTPRLWRGQSDLPGHWFLPPSHQPDPAQRRPVCV</sequence>
<dbReference type="Proteomes" id="UP000823561">
    <property type="component" value="Chromosome 5"/>
</dbReference>
<evidence type="ECO:0000313" key="3">
    <source>
        <dbReference type="Proteomes" id="UP000823561"/>
    </source>
</evidence>
<organism evidence="2 3">
    <name type="scientific">Alosa alosa</name>
    <name type="common">allis shad</name>
    <dbReference type="NCBI Taxonomy" id="278164"/>
    <lineage>
        <taxon>Eukaryota</taxon>
        <taxon>Metazoa</taxon>
        <taxon>Chordata</taxon>
        <taxon>Craniata</taxon>
        <taxon>Vertebrata</taxon>
        <taxon>Euteleostomi</taxon>
        <taxon>Actinopterygii</taxon>
        <taxon>Neopterygii</taxon>
        <taxon>Teleostei</taxon>
        <taxon>Clupei</taxon>
        <taxon>Clupeiformes</taxon>
        <taxon>Clupeoidei</taxon>
        <taxon>Clupeidae</taxon>
        <taxon>Alosa</taxon>
    </lineage>
</organism>
<keyword evidence="3" id="KW-1185">Reference proteome</keyword>
<protein>
    <submittedName>
        <fullName evidence="2">Uncharacterized protein</fullName>
    </submittedName>
</protein>
<evidence type="ECO:0000256" key="1">
    <source>
        <dbReference type="SAM" id="MobiDB-lite"/>
    </source>
</evidence>
<comment type="caution">
    <text evidence="2">The sequence shown here is derived from an EMBL/GenBank/DDBJ whole genome shotgun (WGS) entry which is preliminary data.</text>
</comment>
<dbReference type="EMBL" id="JADWDJ010000005">
    <property type="protein sequence ID" value="KAG5281540.1"/>
    <property type="molecule type" value="Genomic_DNA"/>
</dbReference>